<dbReference type="PANTHER" id="PTHR48109:SF4">
    <property type="entry name" value="DIHYDROOROTATE DEHYDROGENASE (QUINONE), MITOCHONDRIAL"/>
    <property type="match status" value="1"/>
</dbReference>
<dbReference type="Pfam" id="PF01180">
    <property type="entry name" value="DHO_dh"/>
    <property type="match status" value="1"/>
</dbReference>
<dbReference type="GO" id="GO:0004152">
    <property type="term" value="F:dihydroorotate dehydrogenase activity"/>
    <property type="evidence" value="ECO:0007669"/>
    <property type="project" value="TreeGrafter"/>
</dbReference>
<comment type="pathway">
    <text evidence="2">Pyrimidine metabolism; UMP biosynthesis via de novo pathway.</text>
</comment>
<proteinExistence type="predicted"/>
<dbReference type="GO" id="GO:0006207">
    <property type="term" value="P:'de novo' pyrimidine nucleobase biosynthetic process"/>
    <property type="evidence" value="ECO:0007669"/>
    <property type="project" value="TreeGrafter"/>
</dbReference>
<keyword evidence="7" id="KW-0812">Transmembrane</keyword>
<reference evidence="10" key="1">
    <citation type="submission" date="2016-07" db="EMBL/GenBank/DDBJ databases">
        <authorList>
            <person name="Florea S."/>
            <person name="Webb J.S."/>
            <person name="Jaromczyk J."/>
            <person name="Schardl C.L."/>
        </authorList>
    </citation>
    <scope>NUCLEOTIDE SEQUENCE [LARGE SCALE GENOMIC DNA]</scope>
    <source>
        <strain evidence="10">CY1</strain>
    </source>
</reference>
<dbReference type="GO" id="GO:0005886">
    <property type="term" value="C:plasma membrane"/>
    <property type="evidence" value="ECO:0007669"/>
    <property type="project" value="TreeGrafter"/>
</dbReference>
<gene>
    <name evidence="9" type="ORF">BC351_21160</name>
</gene>
<sequence>MPDWSYHAIFRPLLFRLPGRIARNWTLHAIGGLSRIPGGTFVIKTMGHMELSPVLEDQLAGVPIACPIGLSSSLDPHGTAHKALAQFGIGFIELGPVTVRAVHSDAPITRIAEEEAIVYPDGYANDGADAIVARLRKGTGHRLPHFVRLTPMPGSSPREALLQQQELLEKLAPYAAGFYIDGLAEGWPSEEVLAYLDEVRQLGQAAAEGKPLLLYVPQQYPIGMLRELVDTAAAGYSGVVVGEAQRDAGTRSMRVGGAEALAAQLERVRLLREALGEASSIVAAGGVHQPQDALELLAAGANSVQLHSGLVYAGPGLPKRINEAIIYDRIQHTEEQIPPSFWANWGWMNLLGIGMMVGGVLAWLIASTTVLLPYDETFLGVSRSVINRFNGHIIHFMSHDRITLAGTMISIGIFYSQLARHGLRSGLHWARTAVITSCAVGFSSFFLYLGYGYFDPLHATVAAILLPMLLLTMRGLKDYPSRKPPGLLNDAVWRRAQWGQCCFVVLGCGLAIGGLTISFVGITNVFVDTDLVYIGLTAEQLAAWNNQLIPLIAHDRAGFGGALFSLAVAITASALWGVGQGESWLWWTFLWGGLPGFTAGLLIHFHIGYMDFIHLLPVYIAVMLYGIGLYLLYPFLVSSAGKYARVTRTNEQF</sequence>
<dbReference type="InterPro" id="IPR050074">
    <property type="entry name" value="DHO_dehydrogenase"/>
</dbReference>
<keyword evidence="7" id="KW-0472">Membrane</keyword>
<keyword evidence="6" id="KW-0560">Oxidoreductase</keyword>
<evidence type="ECO:0000256" key="1">
    <source>
        <dbReference type="ARBA" id="ARBA00001917"/>
    </source>
</evidence>
<dbReference type="EMBL" id="MBTG01000007">
    <property type="protein sequence ID" value="OPH59417.1"/>
    <property type="molecule type" value="Genomic_DNA"/>
</dbReference>
<dbReference type="AlphaFoldDB" id="A0A1V4HNR1"/>
<keyword evidence="10" id="KW-1185">Reference proteome</keyword>
<feature type="transmembrane region" description="Helical" evidence="7">
    <location>
        <begin position="557"/>
        <end position="578"/>
    </location>
</feature>
<dbReference type="Proteomes" id="UP000190626">
    <property type="component" value="Unassembled WGS sequence"/>
</dbReference>
<keyword evidence="3" id="KW-0285">Flavoprotein</keyword>
<protein>
    <recommendedName>
        <fullName evidence="8">Dihydroorotate dehydrogenase catalytic domain-containing protein</fullName>
    </recommendedName>
</protein>
<evidence type="ECO:0000259" key="8">
    <source>
        <dbReference type="Pfam" id="PF01180"/>
    </source>
</evidence>
<dbReference type="SUPFAM" id="SSF51395">
    <property type="entry name" value="FMN-linked oxidoreductases"/>
    <property type="match status" value="1"/>
</dbReference>
<feature type="transmembrane region" description="Helical" evidence="7">
    <location>
        <begin position="392"/>
        <end position="416"/>
    </location>
</feature>
<evidence type="ECO:0000256" key="3">
    <source>
        <dbReference type="ARBA" id="ARBA00022630"/>
    </source>
</evidence>
<dbReference type="Gene3D" id="3.20.20.70">
    <property type="entry name" value="Aldolase class I"/>
    <property type="match status" value="1"/>
</dbReference>
<dbReference type="GO" id="GO:0009220">
    <property type="term" value="P:pyrimidine ribonucleotide biosynthetic process"/>
    <property type="evidence" value="ECO:0007669"/>
    <property type="project" value="TreeGrafter"/>
</dbReference>
<feature type="transmembrane region" description="Helical" evidence="7">
    <location>
        <begin position="428"/>
        <end position="451"/>
    </location>
</feature>
<accession>A0A1V4HNR1</accession>
<keyword evidence="5" id="KW-0665">Pyrimidine biosynthesis</keyword>
<evidence type="ECO:0000256" key="4">
    <source>
        <dbReference type="ARBA" id="ARBA00022643"/>
    </source>
</evidence>
<feature type="transmembrane region" description="Helical" evidence="7">
    <location>
        <begin position="497"/>
        <end position="522"/>
    </location>
</feature>
<dbReference type="PANTHER" id="PTHR48109">
    <property type="entry name" value="DIHYDROOROTATE DEHYDROGENASE (QUINONE), MITOCHONDRIAL-RELATED"/>
    <property type="match status" value="1"/>
</dbReference>
<evidence type="ECO:0000313" key="10">
    <source>
        <dbReference type="Proteomes" id="UP000190626"/>
    </source>
</evidence>
<comment type="cofactor">
    <cofactor evidence="1">
        <name>FMN</name>
        <dbReference type="ChEBI" id="CHEBI:58210"/>
    </cofactor>
</comment>
<organism evidence="9 10">
    <name type="scientific">Paenibacillus ferrarius</name>
    <dbReference type="NCBI Taxonomy" id="1469647"/>
    <lineage>
        <taxon>Bacteria</taxon>
        <taxon>Bacillati</taxon>
        <taxon>Bacillota</taxon>
        <taxon>Bacilli</taxon>
        <taxon>Bacillales</taxon>
        <taxon>Paenibacillaceae</taxon>
        <taxon>Paenibacillus</taxon>
    </lineage>
</organism>
<feature type="transmembrane region" description="Helical" evidence="7">
    <location>
        <begin position="350"/>
        <end position="372"/>
    </location>
</feature>
<keyword evidence="7" id="KW-1133">Transmembrane helix</keyword>
<feature type="transmembrane region" description="Helical" evidence="7">
    <location>
        <begin position="613"/>
        <end position="633"/>
    </location>
</feature>
<dbReference type="STRING" id="1469647.BC351_21160"/>
<feature type="transmembrane region" description="Helical" evidence="7">
    <location>
        <begin position="585"/>
        <end position="607"/>
    </location>
</feature>
<comment type="caution">
    <text evidence="9">The sequence shown here is derived from an EMBL/GenBank/DDBJ whole genome shotgun (WGS) entry which is preliminary data.</text>
</comment>
<feature type="transmembrane region" description="Helical" evidence="7">
    <location>
        <begin position="457"/>
        <end position="476"/>
    </location>
</feature>
<evidence type="ECO:0000256" key="6">
    <source>
        <dbReference type="ARBA" id="ARBA00023002"/>
    </source>
</evidence>
<name>A0A1V4HNR1_9BACL</name>
<keyword evidence="4" id="KW-0288">FMN</keyword>
<dbReference type="OrthoDB" id="9802377at2"/>
<dbReference type="InterPro" id="IPR005720">
    <property type="entry name" value="Dihydroorotate_DH_cat"/>
</dbReference>
<evidence type="ECO:0000256" key="7">
    <source>
        <dbReference type="SAM" id="Phobius"/>
    </source>
</evidence>
<feature type="domain" description="Dihydroorotate dehydrogenase catalytic" evidence="8">
    <location>
        <begin position="257"/>
        <end position="325"/>
    </location>
</feature>
<dbReference type="InterPro" id="IPR013785">
    <property type="entry name" value="Aldolase_TIM"/>
</dbReference>
<dbReference type="GO" id="GO:0005737">
    <property type="term" value="C:cytoplasm"/>
    <property type="evidence" value="ECO:0007669"/>
    <property type="project" value="InterPro"/>
</dbReference>
<evidence type="ECO:0000313" key="9">
    <source>
        <dbReference type="EMBL" id="OPH59417.1"/>
    </source>
</evidence>
<evidence type="ECO:0000256" key="2">
    <source>
        <dbReference type="ARBA" id="ARBA00004725"/>
    </source>
</evidence>
<dbReference type="RefSeq" id="WP_079411067.1">
    <property type="nucleotide sequence ID" value="NZ_MBTG01000007.1"/>
</dbReference>
<evidence type="ECO:0000256" key="5">
    <source>
        <dbReference type="ARBA" id="ARBA00022975"/>
    </source>
</evidence>